<dbReference type="PANTHER" id="PTHR37838:SF1">
    <property type="entry name" value="NA(+)-TRANSLOCATING NADH-QUINONE REDUCTASE SUBUNIT C"/>
    <property type="match status" value="1"/>
</dbReference>
<dbReference type="Pfam" id="PF04205">
    <property type="entry name" value="FMN_bind"/>
    <property type="match status" value="1"/>
</dbReference>
<dbReference type="InterPro" id="IPR007329">
    <property type="entry name" value="FMN-bd"/>
</dbReference>
<evidence type="ECO:0000256" key="1">
    <source>
        <dbReference type="ARBA" id="ARBA00022448"/>
    </source>
</evidence>
<evidence type="ECO:0000313" key="20">
    <source>
        <dbReference type="Proteomes" id="UP000243525"/>
    </source>
</evidence>
<comment type="caution">
    <text evidence="19">The sequence shown here is derived from an EMBL/GenBank/DDBJ whole genome shotgun (WGS) entry which is preliminary data.</text>
</comment>
<evidence type="ECO:0000256" key="17">
    <source>
        <dbReference type="PIRNR" id="PIRNR009437"/>
    </source>
</evidence>
<dbReference type="RefSeq" id="WP_107822847.1">
    <property type="nucleotide sequence ID" value="NZ_OY782574.1"/>
</dbReference>
<keyword evidence="20" id="KW-1185">Reference proteome</keyword>
<dbReference type="GO" id="GO:0005886">
    <property type="term" value="C:plasma membrane"/>
    <property type="evidence" value="ECO:0007669"/>
    <property type="project" value="UniProtKB-SubCell"/>
</dbReference>
<evidence type="ECO:0000256" key="10">
    <source>
        <dbReference type="ARBA" id="ARBA00023027"/>
    </source>
</evidence>
<evidence type="ECO:0000256" key="13">
    <source>
        <dbReference type="ARBA" id="ARBA00023075"/>
    </source>
</evidence>
<keyword evidence="7 16" id="KW-0812">Transmembrane</keyword>
<dbReference type="InterPro" id="IPR010204">
    <property type="entry name" value="NqrC"/>
</dbReference>
<keyword evidence="6 16" id="KW-0288">FMN</keyword>
<keyword evidence="3" id="KW-0997">Cell inner membrane</keyword>
<keyword evidence="2 16" id="KW-1003">Cell membrane</keyword>
<evidence type="ECO:0000256" key="16">
    <source>
        <dbReference type="HAMAP-Rule" id="MF_00427"/>
    </source>
</evidence>
<keyword evidence="5 16" id="KW-0285">Flavoprotein</keyword>
<keyword evidence="13 16" id="KW-0830">Ubiquinone</keyword>
<sequence>MDRNSNVYTFIYASVMVILVAAILSFAAFNLKPYQAKNVEIEKKQNILASVNIAATAADAEQIYSEKIVNSYIVNAKGETLEGDAFTVDLKKERAKKVEDRQLPVFECNIDGGIKYILPLYGAGLWGPIWGYISVESDMNTIYGATFDHQGETPGLGAEIATKAFQEQFKGKTIFDEDGKFYSIVVAKSNETAPAEHKVDAISGGTITSKGLQTMVEDDLGAYKAFFNQKN</sequence>
<dbReference type="SMART" id="SM00900">
    <property type="entry name" value="FMN_bind"/>
    <property type="match status" value="1"/>
</dbReference>
<comment type="catalytic activity">
    <reaction evidence="16 17">
        <text>a ubiquinone + n Na(+)(in) + NADH + H(+) = a ubiquinol + n Na(+)(out) + NAD(+)</text>
        <dbReference type="Rhea" id="RHEA:47748"/>
        <dbReference type="Rhea" id="RHEA-COMP:9565"/>
        <dbReference type="Rhea" id="RHEA-COMP:9566"/>
        <dbReference type="ChEBI" id="CHEBI:15378"/>
        <dbReference type="ChEBI" id="CHEBI:16389"/>
        <dbReference type="ChEBI" id="CHEBI:17976"/>
        <dbReference type="ChEBI" id="CHEBI:29101"/>
        <dbReference type="ChEBI" id="CHEBI:57540"/>
        <dbReference type="ChEBI" id="CHEBI:57945"/>
        <dbReference type="EC" id="7.2.1.1"/>
    </reaction>
</comment>
<dbReference type="GO" id="GO:0010181">
    <property type="term" value="F:FMN binding"/>
    <property type="evidence" value="ECO:0007669"/>
    <property type="project" value="UniProtKB-UniRule"/>
</dbReference>
<evidence type="ECO:0000256" key="8">
    <source>
        <dbReference type="ARBA" id="ARBA00022967"/>
    </source>
</evidence>
<keyword evidence="15 16" id="KW-0739">Sodium transport</keyword>
<evidence type="ECO:0000313" key="19">
    <source>
        <dbReference type="EMBL" id="PTN07860.1"/>
    </source>
</evidence>
<name>A0A2T5BZX3_9BACT</name>
<gene>
    <name evidence="16" type="primary">nqrC</name>
    <name evidence="19" type="ORF">C8N47_11222</name>
</gene>
<dbReference type="GO" id="GO:0006814">
    <property type="term" value="P:sodium ion transport"/>
    <property type="evidence" value="ECO:0007669"/>
    <property type="project" value="UniProtKB-UniRule"/>
</dbReference>
<dbReference type="AlphaFoldDB" id="A0A2T5BZX3"/>
<keyword evidence="10 16" id="KW-0520">NAD</keyword>
<feature type="transmembrane region" description="Helical" evidence="16">
    <location>
        <begin position="7"/>
        <end position="29"/>
    </location>
</feature>
<feature type="domain" description="FMN-binding" evidence="18">
    <location>
        <begin position="124"/>
        <end position="223"/>
    </location>
</feature>
<dbReference type="OrthoDB" id="9813828at2"/>
<evidence type="ECO:0000256" key="3">
    <source>
        <dbReference type="ARBA" id="ARBA00022519"/>
    </source>
</evidence>
<proteinExistence type="inferred from homology"/>
<keyword evidence="4 16" id="KW-0597">Phosphoprotein</keyword>
<evidence type="ECO:0000256" key="12">
    <source>
        <dbReference type="ARBA" id="ARBA00023065"/>
    </source>
</evidence>
<evidence type="ECO:0000256" key="14">
    <source>
        <dbReference type="ARBA" id="ARBA00023136"/>
    </source>
</evidence>
<evidence type="ECO:0000256" key="7">
    <source>
        <dbReference type="ARBA" id="ARBA00022692"/>
    </source>
</evidence>
<dbReference type="EC" id="7.2.1.1" evidence="16 17"/>
<keyword evidence="11 16" id="KW-0915">Sodium</keyword>
<evidence type="ECO:0000256" key="4">
    <source>
        <dbReference type="ARBA" id="ARBA00022553"/>
    </source>
</evidence>
<dbReference type="PIRSF" id="PIRSF009437">
    <property type="entry name" value="NQR-1_subunit_C"/>
    <property type="match status" value="1"/>
</dbReference>
<dbReference type="NCBIfam" id="TIGR01938">
    <property type="entry name" value="nqrC"/>
    <property type="match status" value="1"/>
</dbReference>
<protein>
    <recommendedName>
        <fullName evidence="16 17">Na(+)-translocating NADH-quinone reductase subunit C</fullName>
        <shortName evidence="16 17">Na(+)-NQR subunit C</shortName>
        <shortName evidence="16 17">Na(+)-translocating NQR subunit C</shortName>
        <ecNumber evidence="16 17">7.2.1.1</ecNumber>
    </recommendedName>
    <alternativeName>
        <fullName evidence="16 17">NQR complex subunit C</fullName>
    </alternativeName>
    <alternativeName>
        <fullName evidence="16 17">NQR-1 subunit C</fullName>
    </alternativeName>
</protein>
<comment type="subunit">
    <text evidence="16 17">Composed of six subunits; NqrA, NqrB, NqrC, NqrD, NqrE and NqrF.</text>
</comment>
<evidence type="ECO:0000256" key="5">
    <source>
        <dbReference type="ARBA" id="ARBA00022630"/>
    </source>
</evidence>
<keyword evidence="9 16" id="KW-1133">Transmembrane helix</keyword>
<evidence type="ECO:0000256" key="6">
    <source>
        <dbReference type="ARBA" id="ARBA00022643"/>
    </source>
</evidence>
<evidence type="ECO:0000256" key="2">
    <source>
        <dbReference type="ARBA" id="ARBA00022475"/>
    </source>
</evidence>
<dbReference type="Proteomes" id="UP000243525">
    <property type="component" value="Unassembled WGS sequence"/>
</dbReference>
<keyword evidence="1 16" id="KW-0813">Transport</keyword>
<comment type="cofactor">
    <cofactor evidence="16 17">
        <name>FMN</name>
        <dbReference type="ChEBI" id="CHEBI:58210"/>
    </cofactor>
</comment>
<evidence type="ECO:0000256" key="9">
    <source>
        <dbReference type="ARBA" id="ARBA00022989"/>
    </source>
</evidence>
<dbReference type="GO" id="GO:0016655">
    <property type="term" value="F:oxidoreductase activity, acting on NAD(P)H, quinone or similar compound as acceptor"/>
    <property type="evidence" value="ECO:0007669"/>
    <property type="project" value="UniProtKB-UniRule"/>
</dbReference>
<comment type="function">
    <text evidence="16">NQR complex catalyzes the reduction of ubiquinone-1 to ubiquinol by two successive reactions, coupled with the transport of Na(+) ions from the cytoplasm to the periplasm. NqrA to NqrE are probably involved in the second step, the conversion of ubisemiquinone to ubiquinol.</text>
</comment>
<comment type="similarity">
    <text evidence="16 17">Belongs to the NqrC family.</text>
</comment>
<comment type="caution">
    <text evidence="16">Lacks conserved residue(s) required for the propagation of feature annotation.</text>
</comment>
<dbReference type="HAMAP" id="MF_00427">
    <property type="entry name" value="NqrC"/>
    <property type="match status" value="1"/>
</dbReference>
<evidence type="ECO:0000259" key="18">
    <source>
        <dbReference type="SMART" id="SM00900"/>
    </source>
</evidence>
<dbReference type="EMBL" id="QAAD01000012">
    <property type="protein sequence ID" value="PTN07860.1"/>
    <property type="molecule type" value="Genomic_DNA"/>
</dbReference>
<feature type="modified residue" description="FMN phosphoryl threonine" evidence="16">
    <location>
        <position position="206"/>
    </location>
</feature>
<keyword evidence="14 16" id="KW-0472">Membrane</keyword>
<keyword evidence="12 16" id="KW-0406">Ion transport</keyword>
<evidence type="ECO:0000256" key="11">
    <source>
        <dbReference type="ARBA" id="ARBA00023053"/>
    </source>
</evidence>
<reference evidence="19 20" key="1">
    <citation type="submission" date="2018-04" db="EMBL/GenBank/DDBJ databases">
        <title>Genomic Encyclopedia of Archaeal and Bacterial Type Strains, Phase II (KMG-II): from individual species to whole genera.</title>
        <authorList>
            <person name="Goeker M."/>
        </authorList>
    </citation>
    <scope>NUCLEOTIDE SEQUENCE [LARGE SCALE GENOMIC DNA]</scope>
    <source>
        <strain evidence="19 20">DSM 28823</strain>
    </source>
</reference>
<organism evidence="19 20">
    <name type="scientific">Mangrovibacterium marinum</name>
    <dbReference type="NCBI Taxonomy" id="1639118"/>
    <lineage>
        <taxon>Bacteria</taxon>
        <taxon>Pseudomonadati</taxon>
        <taxon>Bacteroidota</taxon>
        <taxon>Bacteroidia</taxon>
        <taxon>Marinilabiliales</taxon>
        <taxon>Prolixibacteraceae</taxon>
        <taxon>Mangrovibacterium</taxon>
    </lineage>
</organism>
<comment type="subcellular location">
    <subcellularLocation>
        <location evidence="16">Cell membrane</location>
        <topology evidence="16">Single-pass membrane protein</topology>
    </subcellularLocation>
</comment>
<dbReference type="PANTHER" id="PTHR37838">
    <property type="entry name" value="NA(+)-TRANSLOCATING NADH-QUINONE REDUCTASE SUBUNIT C"/>
    <property type="match status" value="1"/>
</dbReference>
<accession>A0A2T5BZX3</accession>
<keyword evidence="8 16" id="KW-1278">Translocase</keyword>
<evidence type="ECO:0000256" key="15">
    <source>
        <dbReference type="ARBA" id="ARBA00023201"/>
    </source>
</evidence>